<dbReference type="KEGG" id="snn:EWH46_07895"/>
<reference evidence="3 4" key="1">
    <citation type="submission" date="2019-02" db="EMBL/GenBank/DDBJ databases">
        <title>Complete Genome Sequence and Methylome Analysis of Sphaerotilus natans subsp. sulfidivorans D-507.</title>
        <authorList>
            <person name="Fomenkov A."/>
            <person name="Gridneva E."/>
            <person name="Smolyakov D."/>
            <person name="Dubinina G."/>
            <person name="Vincze T."/>
            <person name="Grabovich M."/>
            <person name="Roberts R.J."/>
        </authorList>
    </citation>
    <scope>NUCLEOTIDE SEQUENCE [LARGE SCALE GENOMIC DNA]</scope>
    <source>
        <strain evidence="3 4">D-507</strain>
    </source>
</reference>
<dbReference type="Proteomes" id="UP000323522">
    <property type="component" value="Chromosome"/>
</dbReference>
<name>A0A5C1PZS1_9BURK</name>
<reference evidence="2 5" key="2">
    <citation type="submission" date="2024-06" db="EMBL/GenBank/DDBJ databases">
        <title>Genomic Encyclopedia of Type Strains, Phase IV (KMG-IV): sequencing the most valuable type-strain genomes for metagenomic binning, comparative biology and taxonomic classification.</title>
        <authorList>
            <person name="Goeker M."/>
        </authorList>
    </citation>
    <scope>NUCLEOTIDE SEQUENCE [LARGE SCALE GENOMIC DNA]</scope>
    <source>
        <strain evidence="2 5">D-501</strain>
    </source>
</reference>
<evidence type="ECO:0000313" key="4">
    <source>
        <dbReference type="Proteomes" id="UP000323522"/>
    </source>
</evidence>
<keyword evidence="1" id="KW-0732">Signal</keyword>
<dbReference type="OrthoDB" id="9806250at2"/>
<protein>
    <submittedName>
        <fullName evidence="3">DUF481 domain-containing protein</fullName>
    </submittedName>
    <submittedName>
        <fullName evidence="2">Salt-induced outer membrane protein</fullName>
    </submittedName>
</protein>
<dbReference type="Pfam" id="PF04338">
    <property type="entry name" value="DUF481"/>
    <property type="match status" value="1"/>
</dbReference>
<evidence type="ECO:0000256" key="1">
    <source>
        <dbReference type="SAM" id="SignalP"/>
    </source>
</evidence>
<dbReference type="Proteomes" id="UP001549111">
    <property type="component" value="Unassembled WGS sequence"/>
</dbReference>
<keyword evidence="5" id="KW-1185">Reference proteome</keyword>
<dbReference type="InterPro" id="IPR007433">
    <property type="entry name" value="DUF481"/>
</dbReference>
<sequence length="266" mass="27691">MKNFLAPVLPVLMSALSLGLAASAVQAQTAAPSAPQATQKADGRLRAALGLGASHSSGNSRTSSFSLAGQGVRLTAQDRLSLSASALYASSAGTTTAEQLRAGARYDYNLGPSTFAFGLLDLERNRPANLAVRGVAGVGAGLHLLATPEHSLDVFGGVAWNADRYIDAATVAGETRSRYGYASLLLGEESQHRLSETASVYQRLLVYPNLRDRGEFRAHFGSGLAVALSSAMNLNVGLAYAYNSDPGLGRKKGDSLLTTGVSVKFD</sequence>
<dbReference type="EMBL" id="JBEPLS010000003">
    <property type="protein sequence ID" value="MET3603251.1"/>
    <property type="molecule type" value="Genomic_DNA"/>
</dbReference>
<evidence type="ECO:0000313" key="2">
    <source>
        <dbReference type="EMBL" id="MET3603251.1"/>
    </source>
</evidence>
<organism evidence="3 4">
    <name type="scientific">Sphaerotilus sulfidivorans</name>
    <dbReference type="NCBI Taxonomy" id="639200"/>
    <lineage>
        <taxon>Bacteria</taxon>
        <taxon>Pseudomonadati</taxon>
        <taxon>Pseudomonadota</taxon>
        <taxon>Betaproteobacteria</taxon>
        <taxon>Burkholderiales</taxon>
        <taxon>Sphaerotilaceae</taxon>
        <taxon>Sphaerotilus</taxon>
    </lineage>
</organism>
<accession>A0A5C1PZS1</accession>
<proteinExistence type="predicted"/>
<dbReference type="EMBL" id="CP035708">
    <property type="protein sequence ID" value="QEN00708.1"/>
    <property type="molecule type" value="Genomic_DNA"/>
</dbReference>
<evidence type="ECO:0000313" key="5">
    <source>
        <dbReference type="Proteomes" id="UP001549111"/>
    </source>
</evidence>
<dbReference type="AlphaFoldDB" id="A0A5C1PZS1"/>
<feature type="signal peptide" evidence="1">
    <location>
        <begin position="1"/>
        <end position="27"/>
    </location>
</feature>
<dbReference type="RefSeq" id="WP_149503431.1">
    <property type="nucleotide sequence ID" value="NZ_CP035708.1"/>
</dbReference>
<feature type="chain" id="PRO_5044618744" evidence="1">
    <location>
        <begin position="28"/>
        <end position="266"/>
    </location>
</feature>
<gene>
    <name evidence="2" type="ORF">ABIC99_001035</name>
    <name evidence="3" type="ORF">EWH46_07895</name>
</gene>
<evidence type="ECO:0000313" key="3">
    <source>
        <dbReference type="EMBL" id="QEN00708.1"/>
    </source>
</evidence>